<evidence type="ECO:0000256" key="2">
    <source>
        <dbReference type="SAM" id="MobiDB-lite"/>
    </source>
</evidence>
<feature type="region of interest" description="Disordered" evidence="2">
    <location>
        <begin position="302"/>
        <end position="380"/>
    </location>
</feature>
<dbReference type="EMBL" id="NAJP01000003">
    <property type="protein sequence ID" value="TKA48591.1"/>
    <property type="molecule type" value="Genomic_DNA"/>
</dbReference>
<proteinExistence type="predicted"/>
<accession>A0A4U0VH74</accession>
<dbReference type="OrthoDB" id="5244622at2759"/>
<feature type="coiled-coil region" evidence="1">
    <location>
        <begin position="4"/>
        <end position="31"/>
    </location>
</feature>
<reference evidence="3 4" key="1">
    <citation type="submission" date="2017-03" db="EMBL/GenBank/DDBJ databases">
        <title>Genomes of endolithic fungi from Antarctica.</title>
        <authorList>
            <person name="Coleine C."/>
            <person name="Masonjones S."/>
            <person name="Stajich J.E."/>
        </authorList>
    </citation>
    <scope>NUCLEOTIDE SEQUENCE [LARGE SCALE GENOMIC DNA]</scope>
    <source>
        <strain evidence="3 4">CCFEE 5311</strain>
    </source>
</reference>
<gene>
    <name evidence="3" type="ORF">B0A54_00727</name>
</gene>
<keyword evidence="1" id="KW-0175">Coiled coil</keyword>
<sequence length="832" mass="91906">MDLITQLHCRNAALETELRLVKEQLAQAHVNTNYLLSTFTSQQTQQERITIGQLQARLDVILAENSALRSHTLVREHLGVGQSTQTSCTGPRRSQIQSLQSQLPSPLASSDEQNAALGNNGYFAQADDLLGYQAEDDIASDEVEVSPSQAPNTLVHVALCDTSSLLDTPLKQQIDLSQAAQRGVVDKRTGELSHTIDHADGTTSFVMLTPESPLLGLPGFTNPSPASQPPTRPRWGFTFSDRTYLLGQACWIEDMDDTEYASKWRDIARRRSKQTAAEWQEYYERTIRSDFYEQEAGKAEARRAKKAAGGDRDEHGDGEADETENARVATFAGSLETADDDTKTKPHESEEEIDIAQHDDTTEAVKESSSENNSSSPVPIEAEAKFEDLRASRWAPKVMADRRECIPEVAPTDEAGTNRHFVELPTVEQYCAEQELIAKRLAVERETDQCGLSSTQANPKQEEQCDSRALGSNGGRDHRAPRRGYGRMGDSTHRGGYNNGPPCCHWPTNHPEVLHSNYAHDPSTLRTVMITNIHPGNTLADVLDKVYGGTILTATYLPLSEMRTKPAMQTDSVMVTFMYASDACVFAKDCAKHFLFYWSEKWESPIKATVIHIQTPVRIPGHVPGIQQIRNDGLSRVIYLQDGGDTEPEGIMSAVLSVLAPRSARSYQYAKYPLRMGRNRDGVLFFEFATVEDAVIVKQTMDGVRFNFEHLGSGYLEDPCEKRERAEPYVYPDSVATSVSDDQEDDEEGSVVIGASEYSAEKRQSSVATPGATDEIVASEQPQIGMILVPDTIPRTVWSLTGDIEAAKAFMTSATRARGQRRAVPEATPTGL</sequence>
<feature type="compositionally biased region" description="Low complexity" evidence="2">
    <location>
        <begin position="91"/>
        <end position="110"/>
    </location>
</feature>
<protein>
    <submittedName>
        <fullName evidence="3">Uncharacterized protein</fullName>
    </submittedName>
</protein>
<organism evidence="3 4">
    <name type="scientific">Friedmanniomyces endolithicus</name>
    <dbReference type="NCBI Taxonomy" id="329885"/>
    <lineage>
        <taxon>Eukaryota</taxon>
        <taxon>Fungi</taxon>
        <taxon>Dikarya</taxon>
        <taxon>Ascomycota</taxon>
        <taxon>Pezizomycotina</taxon>
        <taxon>Dothideomycetes</taxon>
        <taxon>Dothideomycetidae</taxon>
        <taxon>Mycosphaerellales</taxon>
        <taxon>Teratosphaeriaceae</taxon>
        <taxon>Friedmanniomyces</taxon>
    </lineage>
</organism>
<feature type="region of interest" description="Disordered" evidence="2">
    <location>
        <begin position="451"/>
        <end position="492"/>
    </location>
</feature>
<dbReference type="Proteomes" id="UP000310066">
    <property type="component" value="Unassembled WGS sequence"/>
</dbReference>
<evidence type="ECO:0000256" key="1">
    <source>
        <dbReference type="SAM" id="Coils"/>
    </source>
</evidence>
<name>A0A4U0VH74_9PEZI</name>
<comment type="caution">
    <text evidence="3">The sequence shown here is derived from an EMBL/GenBank/DDBJ whole genome shotgun (WGS) entry which is preliminary data.</text>
</comment>
<feature type="region of interest" description="Disordered" evidence="2">
    <location>
        <begin position="80"/>
        <end position="114"/>
    </location>
</feature>
<evidence type="ECO:0000313" key="3">
    <source>
        <dbReference type="EMBL" id="TKA48591.1"/>
    </source>
</evidence>
<feature type="compositionally biased region" description="Basic and acidic residues" evidence="2">
    <location>
        <begin position="355"/>
        <end position="369"/>
    </location>
</feature>
<evidence type="ECO:0000313" key="4">
    <source>
        <dbReference type="Proteomes" id="UP000310066"/>
    </source>
</evidence>
<dbReference type="AlphaFoldDB" id="A0A4U0VH74"/>
<feature type="compositionally biased region" description="Basic and acidic residues" evidence="2">
    <location>
        <begin position="302"/>
        <end position="318"/>
    </location>
</feature>